<keyword evidence="5" id="KW-0449">Lipoprotein</keyword>
<evidence type="ECO:0000256" key="5">
    <source>
        <dbReference type="ARBA" id="ARBA00023288"/>
    </source>
</evidence>
<protein>
    <submittedName>
        <fullName evidence="7">ABC transporter substrate-binding protein</fullName>
    </submittedName>
</protein>
<dbReference type="InterPro" id="IPR050490">
    <property type="entry name" value="Bact_solute-bd_prot1"/>
</dbReference>
<dbReference type="PANTHER" id="PTHR43649">
    <property type="entry name" value="ARABINOSE-BINDING PROTEIN-RELATED"/>
    <property type="match status" value="1"/>
</dbReference>
<dbReference type="Gene3D" id="3.40.190.10">
    <property type="entry name" value="Periplasmic binding protein-like II"/>
    <property type="match status" value="1"/>
</dbReference>
<feature type="signal peptide" evidence="6">
    <location>
        <begin position="1"/>
        <end position="31"/>
    </location>
</feature>
<dbReference type="InterPro" id="IPR006059">
    <property type="entry name" value="SBP"/>
</dbReference>
<evidence type="ECO:0000313" key="8">
    <source>
        <dbReference type="Proteomes" id="UP000230407"/>
    </source>
</evidence>
<keyword evidence="3" id="KW-0472">Membrane</keyword>
<keyword evidence="4" id="KW-0564">Palmitate</keyword>
<evidence type="ECO:0000256" key="6">
    <source>
        <dbReference type="SAM" id="SignalP"/>
    </source>
</evidence>
<dbReference type="AlphaFoldDB" id="A0A2M8LT54"/>
<keyword evidence="1" id="KW-1003">Cell membrane</keyword>
<organism evidence="7 8">
    <name type="scientific">Streptomyces carminius</name>
    <dbReference type="NCBI Taxonomy" id="2665496"/>
    <lineage>
        <taxon>Bacteria</taxon>
        <taxon>Bacillati</taxon>
        <taxon>Actinomycetota</taxon>
        <taxon>Actinomycetes</taxon>
        <taxon>Kitasatosporales</taxon>
        <taxon>Streptomycetaceae</taxon>
        <taxon>Streptomyces</taxon>
    </lineage>
</organism>
<keyword evidence="2 6" id="KW-0732">Signal</keyword>
<dbReference type="PANTHER" id="PTHR43649:SF33">
    <property type="entry name" value="POLYGALACTURONAN_RHAMNOGALACTURONAN-BINDING PROTEIN YTCQ"/>
    <property type="match status" value="1"/>
</dbReference>
<dbReference type="Proteomes" id="UP000230407">
    <property type="component" value="Unassembled WGS sequence"/>
</dbReference>
<dbReference type="RefSeq" id="WP_100204384.1">
    <property type="nucleotide sequence ID" value="NZ_PGGW01000067.1"/>
</dbReference>
<keyword evidence="8" id="KW-1185">Reference proteome</keyword>
<name>A0A2M8LT54_9ACTN</name>
<evidence type="ECO:0000256" key="3">
    <source>
        <dbReference type="ARBA" id="ARBA00023136"/>
    </source>
</evidence>
<evidence type="ECO:0000256" key="1">
    <source>
        <dbReference type="ARBA" id="ARBA00022475"/>
    </source>
</evidence>
<feature type="chain" id="PRO_5039686114" evidence="6">
    <location>
        <begin position="32"/>
        <end position="443"/>
    </location>
</feature>
<evidence type="ECO:0000256" key="2">
    <source>
        <dbReference type="ARBA" id="ARBA00022729"/>
    </source>
</evidence>
<proteinExistence type="predicted"/>
<reference evidence="7 8" key="1">
    <citation type="submission" date="2017-11" db="EMBL/GenBank/DDBJ databases">
        <title>Streptomyces carmine sp. nov., a novel actinomycete isolated from Sophora alopecuroides in Xinjiang, China.</title>
        <authorList>
            <person name="Wang Y."/>
            <person name="Luo X."/>
            <person name="Wan C."/>
            <person name="Zhang L."/>
        </authorList>
    </citation>
    <scope>NUCLEOTIDE SEQUENCE [LARGE SCALE GENOMIC DNA]</scope>
    <source>
        <strain evidence="7 8">TRM SA0054</strain>
    </source>
</reference>
<dbReference type="SUPFAM" id="SSF53850">
    <property type="entry name" value="Periplasmic binding protein-like II"/>
    <property type="match status" value="1"/>
</dbReference>
<evidence type="ECO:0000256" key="4">
    <source>
        <dbReference type="ARBA" id="ARBA00023139"/>
    </source>
</evidence>
<dbReference type="PROSITE" id="PS51257">
    <property type="entry name" value="PROKAR_LIPOPROTEIN"/>
    <property type="match status" value="1"/>
</dbReference>
<evidence type="ECO:0000313" key="7">
    <source>
        <dbReference type="EMBL" id="PJE95132.1"/>
    </source>
</evidence>
<dbReference type="EMBL" id="PGGW01000067">
    <property type="protein sequence ID" value="PJE95132.1"/>
    <property type="molecule type" value="Genomic_DNA"/>
</dbReference>
<accession>A0A2M8LT54</accession>
<dbReference type="Pfam" id="PF01547">
    <property type="entry name" value="SBP_bac_1"/>
    <property type="match status" value="1"/>
</dbReference>
<dbReference type="CDD" id="cd13585">
    <property type="entry name" value="PBP2_TMBP_like"/>
    <property type="match status" value="1"/>
</dbReference>
<sequence>MERFSRGPRSRRARGALALLVSGALITTASGCGGEDSSADSDAPLEVWTRSAPDPAATYKKIFAAFTEKTGIKVNYQPVVEFDKQLQSRASSKNLPDVMINDSGSMGTYQSQGLLLPVDRESVAGQEDISEDTWKTTVGLDGDYYGVPFSRQAQVTLVRKDWREKVGHPVPETWEDLAKLAEAFTTEDPDGNGKDDTYGMVVPGSTERGYLSWWASSYVWQGGGGYVEEAGDGKYRAVVDSPGSVKAVTWIKEQFCEKRVQPGALTANTMNAPHFQEGTAGIYHTGAYYFIPYDKRPGKDKYEVIAPPAGPGGVATLAEGENIYFGAGSKKTEAQQKLAEFLISPEAQQLGMKTETQAVVRLPVNTTLDAAEVLGDERWKVVQEMYENSSHSFPAAIDFTPIRQSVAEGLNKLFADCGGDVETGLKQLAETVDKELESQDLLP</sequence>
<comment type="caution">
    <text evidence="7">The sequence shown here is derived from an EMBL/GenBank/DDBJ whole genome shotgun (WGS) entry which is preliminary data.</text>
</comment>
<gene>
    <name evidence="7" type="ORF">CUT44_26220</name>
</gene>